<dbReference type="PANTHER" id="PTHR43877:SF2">
    <property type="entry name" value="AMINOALKYLPHOSPHONATE N-ACETYLTRANSFERASE-RELATED"/>
    <property type="match status" value="1"/>
</dbReference>
<sequence length="178" mass="19734">MAPISLPIRKATADDVPAILALVRSAYRGESSRAGWTTEADLVDDQRIDERGLLAKINEPFGALLVTHDEAGDLLACCELLKQSDTLGYFALFAVKPLRQAGGVGRAVLAEAEAYAKQTWGLAELELSVIWTREELIQWYIRRGYTKTGRTKPFPYAELVNGKAMRDDLYFSVLEKAL</sequence>
<protein>
    <recommendedName>
        <fullName evidence="3">N-acetyltransferase domain-containing protein</fullName>
    </recommendedName>
</protein>
<dbReference type="InterPro" id="IPR016181">
    <property type="entry name" value="Acyl_CoA_acyltransferase"/>
</dbReference>
<dbReference type="PROSITE" id="PS51186">
    <property type="entry name" value="GNAT"/>
    <property type="match status" value="1"/>
</dbReference>
<accession>A0A9P8TUI7</accession>
<reference evidence="4" key="1">
    <citation type="submission" date="2021-08" db="EMBL/GenBank/DDBJ databases">
        <title>Chromosome-Level Trichoderma cornu-damae using Hi-C Data.</title>
        <authorList>
            <person name="Kim C.S."/>
        </authorList>
    </citation>
    <scope>NUCLEOTIDE SEQUENCE</scope>
    <source>
        <strain evidence="4">KA19-0412C</strain>
    </source>
</reference>
<dbReference type="OrthoDB" id="5689at2759"/>
<organism evidence="4 5">
    <name type="scientific">Trichoderma cornu-damae</name>
    <dbReference type="NCBI Taxonomy" id="654480"/>
    <lineage>
        <taxon>Eukaryota</taxon>
        <taxon>Fungi</taxon>
        <taxon>Dikarya</taxon>
        <taxon>Ascomycota</taxon>
        <taxon>Pezizomycotina</taxon>
        <taxon>Sordariomycetes</taxon>
        <taxon>Hypocreomycetidae</taxon>
        <taxon>Hypocreales</taxon>
        <taxon>Hypocreaceae</taxon>
        <taxon>Trichoderma</taxon>
    </lineage>
</organism>
<evidence type="ECO:0000256" key="2">
    <source>
        <dbReference type="ARBA" id="ARBA00023315"/>
    </source>
</evidence>
<dbReference type="InterPro" id="IPR000182">
    <property type="entry name" value="GNAT_dom"/>
</dbReference>
<dbReference type="SUPFAM" id="SSF55729">
    <property type="entry name" value="Acyl-CoA N-acyltransferases (Nat)"/>
    <property type="match status" value="1"/>
</dbReference>
<proteinExistence type="predicted"/>
<dbReference type="GO" id="GO:0016747">
    <property type="term" value="F:acyltransferase activity, transferring groups other than amino-acyl groups"/>
    <property type="evidence" value="ECO:0007669"/>
    <property type="project" value="InterPro"/>
</dbReference>
<dbReference type="Pfam" id="PF00583">
    <property type="entry name" value="Acetyltransf_1"/>
    <property type="match status" value="1"/>
</dbReference>
<dbReference type="EMBL" id="JAIWOZ010000004">
    <property type="protein sequence ID" value="KAH6605539.1"/>
    <property type="molecule type" value="Genomic_DNA"/>
</dbReference>
<comment type="caution">
    <text evidence="4">The sequence shown here is derived from an EMBL/GenBank/DDBJ whole genome shotgun (WGS) entry which is preliminary data.</text>
</comment>
<evidence type="ECO:0000313" key="4">
    <source>
        <dbReference type="EMBL" id="KAH6605539.1"/>
    </source>
</evidence>
<evidence type="ECO:0000256" key="1">
    <source>
        <dbReference type="ARBA" id="ARBA00022679"/>
    </source>
</evidence>
<evidence type="ECO:0000313" key="5">
    <source>
        <dbReference type="Proteomes" id="UP000827724"/>
    </source>
</evidence>
<evidence type="ECO:0000259" key="3">
    <source>
        <dbReference type="PROSITE" id="PS51186"/>
    </source>
</evidence>
<keyword evidence="1" id="KW-0808">Transferase</keyword>
<dbReference type="InterPro" id="IPR050832">
    <property type="entry name" value="Bact_Acetyltransf"/>
</dbReference>
<feature type="domain" description="N-acetyltransferase" evidence="3">
    <location>
        <begin position="6"/>
        <end position="166"/>
    </location>
</feature>
<dbReference type="PANTHER" id="PTHR43877">
    <property type="entry name" value="AMINOALKYLPHOSPHONATE N-ACETYLTRANSFERASE-RELATED-RELATED"/>
    <property type="match status" value="1"/>
</dbReference>
<dbReference type="Proteomes" id="UP000827724">
    <property type="component" value="Unassembled WGS sequence"/>
</dbReference>
<dbReference type="CDD" id="cd04301">
    <property type="entry name" value="NAT_SF"/>
    <property type="match status" value="1"/>
</dbReference>
<name>A0A9P8TUI7_9HYPO</name>
<dbReference type="Gene3D" id="3.40.630.30">
    <property type="match status" value="1"/>
</dbReference>
<keyword evidence="5" id="KW-1185">Reference proteome</keyword>
<gene>
    <name evidence="4" type="ORF">Trco_004692</name>
</gene>
<dbReference type="AlphaFoldDB" id="A0A9P8TUI7"/>
<keyword evidence="2" id="KW-0012">Acyltransferase</keyword>